<accession>E6UH40</accession>
<evidence type="ECO:0000256" key="4">
    <source>
        <dbReference type="ARBA" id="ARBA00022692"/>
    </source>
</evidence>
<protein>
    <submittedName>
        <fullName evidence="9">Accessory gene regulator B</fullName>
    </submittedName>
</protein>
<keyword evidence="6 8" id="KW-1133">Transmembrane helix</keyword>
<keyword evidence="2" id="KW-0673">Quorum sensing</keyword>
<keyword evidence="5" id="KW-0378">Hydrolase</keyword>
<keyword evidence="3" id="KW-0645">Protease</keyword>
<evidence type="ECO:0000256" key="5">
    <source>
        <dbReference type="ARBA" id="ARBA00022801"/>
    </source>
</evidence>
<dbReference type="RefSeq" id="WP_013498197.1">
    <property type="nucleotide sequence ID" value="NC_014833.1"/>
</dbReference>
<dbReference type="Pfam" id="PF04647">
    <property type="entry name" value="AgrB"/>
    <property type="match status" value="1"/>
</dbReference>
<evidence type="ECO:0000256" key="2">
    <source>
        <dbReference type="ARBA" id="ARBA00022654"/>
    </source>
</evidence>
<evidence type="ECO:0000256" key="6">
    <source>
        <dbReference type="ARBA" id="ARBA00022989"/>
    </source>
</evidence>
<gene>
    <name evidence="9" type="ordered locus">Rumal_1531</name>
</gene>
<dbReference type="EMBL" id="CP002403">
    <property type="protein sequence ID" value="ADU22032.1"/>
    <property type="molecule type" value="Genomic_DNA"/>
</dbReference>
<dbReference type="eggNOG" id="COG4512">
    <property type="taxonomic scope" value="Bacteria"/>
</dbReference>
<dbReference type="Proteomes" id="UP000006919">
    <property type="component" value="Chromosome"/>
</dbReference>
<name>E6UH40_RUMA7</name>
<dbReference type="AlphaFoldDB" id="E6UH40"/>
<dbReference type="KEGG" id="ral:Rumal_1531"/>
<keyword evidence="1" id="KW-1003">Cell membrane</keyword>
<feature type="transmembrane region" description="Helical" evidence="8">
    <location>
        <begin position="82"/>
        <end position="100"/>
    </location>
</feature>
<dbReference type="SMART" id="SM00793">
    <property type="entry name" value="AgrB"/>
    <property type="match status" value="1"/>
</dbReference>
<proteinExistence type="predicted"/>
<keyword evidence="7 8" id="KW-0472">Membrane</keyword>
<dbReference type="GO" id="GO:0006508">
    <property type="term" value="P:proteolysis"/>
    <property type="evidence" value="ECO:0007669"/>
    <property type="project" value="UniProtKB-KW"/>
</dbReference>
<evidence type="ECO:0000256" key="3">
    <source>
        <dbReference type="ARBA" id="ARBA00022670"/>
    </source>
</evidence>
<evidence type="ECO:0000256" key="8">
    <source>
        <dbReference type="SAM" id="Phobius"/>
    </source>
</evidence>
<feature type="transmembrane region" description="Helical" evidence="8">
    <location>
        <begin position="106"/>
        <end position="124"/>
    </location>
</feature>
<evidence type="ECO:0000313" key="10">
    <source>
        <dbReference type="Proteomes" id="UP000006919"/>
    </source>
</evidence>
<feature type="transmembrane region" description="Helical" evidence="8">
    <location>
        <begin position="38"/>
        <end position="61"/>
    </location>
</feature>
<dbReference type="STRING" id="697329.Rumal_1531"/>
<organism evidence="9 10">
    <name type="scientific">Ruminococcus albus (strain ATCC 27210 / DSM 20455 / JCM 14654 / NCDO 2250 / 7)</name>
    <dbReference type="NCBI Taxonomy" id="697329"/>
    <lineage>
        <taxon>Bacteria</taxon>
        <taxon>Bacillati</taxon>
        <taxon>Bacillota</taxon>
        <taxon>Clostridia</taxon>
        <taxon>Eubacteriales</taxon>
        <taxon>Oscillospiraceae</taxon>
        <taxon>Ruminococcus</taxon>
    </lineage>
</organism>
<dbReference type="OrthoDB" id="9815055at2"/>
<dbReference type="HOGENOM" id="CLU_098969_1_0_9"/>
<evidence type="ECO:0000256" key="7">
    <source>
        <dbReference type="ARBA" id="ARBA00023136"/>
    </source>
</evidence>
<dbReference type="InterPro" id="IPR006741">
    <property type="entry name" value="AgrB"/>
</dbReference>
<evidence type="ECO:0000313" key="9">
    <source>
        <dbReference type="EMBL" id="ADU22032.1"/>
    </source>
</evidence>
<reference evidence="9 10" key="1">
    <citation type="journal article" date="2011" name="J. Bacteriol.">
        <title>Complete genome of the cellulolytic ruminal bacterium Ruminococcus albus 7.</title>
        <authorList>
            <person name="Suen G."/>
            <person name="Stevenson D.M."/>
            <person name="Bruce D.C."/>
            <person name="Chertkov O."/>
            <person name="Copeland A."/>
            <person name="Cheng J.F."/>
            <person name="Detter C."/>
            <person name="Detter J.C."/>
            <person name="Goodwin L.A."/>
            <person name="Han C.S."/>
            <person name="Hauser L.J."/>
            <person name="Ivanova N.N."/>
            <person name="Kyrpides N.C."/>
            <person name="Land M.L."/>
            <person name="Lapidus A."/>
            <person name="Lucas S."/>
            <person name="Ovchinnikova G."/>
            <person name="Pitluck S."/>
            <person name="Tapia R."/>
            <person name="Woyke T."/>
            <person name="Boyum J."/>
            <person name="Mead D."/>
            <person name="Weimer P.J."/>
        </authorList>
    </citation>
    <scope>NUCLEOTIDE SEQUENCE [LARGE SCALE GENOMIC DNA]</scope>
    <source>
        <strain evidence="10">ATCC 27210 / DSM 20455 / JCM 14654 / NCDO 2250 / 7</strain>
    </source>
</reference>
<evidence type="ECO:0000256" key="1">
    <source>
        <dbReference type="ARBA" id="ARBA00022475"/>
    </source>
</evidence>
<feature type="transmembrane region" description="Helical" evidence="8">
    <location>
        <begin position="145"/>
        <end position="162"/>
    </location>
</feature>
<dbReference type="GO" id="GO:0016020">
    <property type="term" value="C:membrane"/>
    <property type="evidence" value="ECO:0007669"/>
    <property type="project" value="InterPro"/>
</dbReference>
<dbReference type="GO" id="GO:0008233">
    <property type="term" value="F:peptidase activity"/>
    <property type="evidence" value="ECO:0007669"/>
    <property type="project" value="UniProtKB-KW"/>
</dbReference>
<dbReference type="GO" id="GO:0009372">
    <property type="term" value="P:quorum sensing"/>
    <property type="evidence" value="ECO:0007669"/>
    <property type="project" value="UniProtKB-KW"/>
</dbReference>
<sequence>MISRLAKRSACFFIDNNIIKAEDEDVYSYGMELLLSTVLNLIISLTIALLTRSFLPCLINLASFMTLRVNAGGYHADTHLRCSILLMTVMLIFVFTVKYIPEASMMIDSMLMLILSNIIIILLSPVEHPNKPLSAEKCRKLRNSSVIWAGIWTLFCIVTITVNVRLCFYAASGVFTVAAAMIAESSKNKKRKTKIR</sequence>
<keyword evidence="4 8" id="KW-0812">Transmembrane</keyword>